<comment type="caution">
    <text evidence="1">The sequence shown here is derived from an EMBL/GenBank/DDBJ whole genome shotgun (WGS) entry which is preliminary data.</text>
</comment>
<evidence type="ECO:0000313" key="1">
    <source>
        <dbReference type="EMBL" id="KRT16667.1"/>
    </source>
</evidence>
<evidence type="ECO:0000313" key="2">
    <source>
        <dbReference type="Proteomes" id="UP000051950"/>
    </source>
</evidence>
<dbReference type="AlphaFoldDB" id="A0A0T5VS27"/>
<accession>A0A0T5VS27</accession>
<dbReference type="Proteomes" id="UP000051950">
    <property type="component" value="Unassembled WGS sequence"/>
</dbReference>
<reference evidence="1 2" key="1">
    <citation type="submission" date="2015-11" db="EMBL/GenBank/DDBJ databases">
        <title>Sequence of Pedobacter ginsenosidimutans.</title>
        <authorList>
            <person name="Carson E."/>
            <person name="Keyser V."/>
            <person name="Newman J."/>
            <person name="Miller J."/>
        </authorList>
    </citation>
    <scope>NUCLEOTIDE SEQUENCE [LARGE SCALE GENOMIC DNA]</scope>
    <source>
        <strain evidence="1 2">KACC 14530</strain>
    </source>
</reference>
<gene>
    <name evidence="1" type="ORF">ASU31_07580</name>
</gene>
<organism evidence="1 2">
    <name type="scientific">Pedobacter ginsenosidimutans</name>
    <dbReference type="NCBI Taxonomy" id="687842"/>
    <lineage>
        <taxon>Bacteria</taxon>
        <taxon>Pseudomonadati</taxon>
        <taxon>Bacteroidota</taxon>
        <taxon>Sphingobacteriia</taxon>
        <taxon>Sphingobacteriales</taxon>
        <taxon>Sphingobacteriaceae</taxon>
        <taxon>Pedobacter</taxon>
    </lineage>
</organism>
<protein>
    <submittedName>
        <fullName evidence="1">Uncharacterized protein</fullName>
    </submittedName>
</protein>
<sequence>METSRKVKVERLKQIELPIENCQTDMGVPQAAQGSGFTGLRFAPVPMKTCETSKHTVIK</sequence>
<proteinExistence type="predicted"/>
<dbReference type="EMBL" id="LMZQ01000004">
    <property type="protein sequence ID" value="KRT16667.1"/>
    <property type="molecule type" value="Genomic_DNA"/>
</dbReference>
<keyword evidence="2" id="KW-1185">Reference proteome</keyword>
<name>A0A0T5VS27_9SPHI</name>